<proteinExistence type="predicted"/>
<reference evidence="1 2" key="1">
    <citation type="submission" date="2019-08" db="EMBL/GenBank/DDBJ databases">
        <title>Genome of Phaeodactylibacter luteus.</title>
        <authorList>
            <person name="Bowman J.P."/>
        </authorList>
    </citation>
    <scope>NUCLEOTIDE SEQUENCE [LARGE SCALE GENOMIC DNA]</scope>
    <source>
        <strain evidence="1 2">KCTC 42180</strain>
    </source>
</reference>
<dbReference type="OrthoDB" id="735059at2"/>
<gene>
    <name evidence="1" type="ORF">FRY97_05645</name>
</gene>
<sequence length="370" mass="39815">MFTLFFLAVITFTSSTLNGQGCVAIRQYAACGGSNPATALLSPGQWQGNMNYRYFKSFRHFRGTHEEPDRVANGTEVINHAHAWDFSLNYGLTNRLYVTATLPFVQNVRSSLYEHGREERNTTFSRGLADVRVGVGFWLMSPERSPKGNLALGLGIKLPTGNYQATDIFYNVGPNGGPQVRPVDQSIQPGDGGFGATLELQFFQEVSPALSVYGSAFYLANPRASNGVRTFRETLSPVLANEAVMSVPDQYALRAGLSWAPSLPALSFSLGGRYEAIPVRDLIGGSGGFRRPGAVASVEPGVGVSLGKLTFSLSAPIALWRNRPQSLTDRATELATGQPRNGDAAFADYLVNFGCTFLIGSAAVPAMDGH</sequence>
<protein>
    <submittedName>
        <fullName evidence="1">Uncharacterized protein</fullName>
    </submittedName>
</protein>
<evidence type="ECO:0000313" key="2">
    <source>
        <dbReference type="Proteomes" id="UP000321580"/>
    </source>
</evidence>
<dbReference type="AlphaFoldDB" id="A0A5C6RX16"/>
<dbReference type="Proteomes" id="UP000321580">
    <property type="component" value="Unassembled WGS sequence"/>
</dbReference>
<keyword evidence="2" id="KW-1185">Reference proteome</keyword>
<organism evidence="1 2">
    <name type="scientific">Phaeodactylibacter luteus</name>
    <dbReference type="NCBI Taxonomy" id="1564516"/>
    <lineage>
        <taxon>Bacteria</taxon>
        <taxon>Pseudomonadati</taxon>
        <taxon>Bacteroidota</taxon>
        <taxon>Saprospiria</taxon>
        <taxon>Saprospirales</taxon>
        <taxon>Haliscomenobacteraceae</taxon>
        <taxon>Phaeodactylibacter</taxon>
    </lineage>
</organism>
<evidence type="ECO:0000313" key="1">
    <source>
        <dbReference type="EMBL" id="TXB66359.1"/>
    </source>
</evidence>
<accession>A0A5C6RX16</accession>
<name>A0A5C6RX16_9BACT</name>
<comment type="caution">
    <text evidence="1">The sequence shown here is derived from an EMBL/GenBank/DDBJ whole genome shotgun (WGS) entry which is preliminary data.</text>
</comment>
<dbReference type="EMBL" id="VOOR01000008">
    <property type="protein sequence ID" value="TXB66359.1"/>
    <property type="molecule type" value="Genomic_DNA"/>
</dbReference>